<evidence type="ECO:0000256" key="1">
    <source>
        <dbReference type="SAM" id="MobiDB-lite"/>
    </source>
</evidence>
<reference evidence="2" key="1">
    <citation type="submission" date="2020-08" db="EMBL/GenBank/DDBJ databases">
        <title>Multicomponent nature underlies the extraordinary mechanical properties of spider dragline silk.</title>
        <authorList>
            <person name="Kono N."/>
            <person name="Nakamura H."/>
            <person name="Mori M."/>
            <person name="Yoshida Y."/>
            <person name="Ohtoshi R."/>
            <person name="Malay A.D."/>
            <person name="Moran D.A.P."/>
            <person name="Tomita M."/>
            <person name="Numata K."/>
            <person name="Arakawa K."/>
        </authorList>
    </citation>
    <scope>NUCLEOTIDE SEQUENCE</scope>
</reference>
<comment type="caution">
    <text evidence="2">The sequence shown here is derived from an EMBL/GenBank/DDBJ whole genome shotgun (WGS) entry which is preliminary data.</text>
</comment>
<dbReference type="EMBL" id="BMAV01027493">
    <property type="protein sequence ID" value="GFS59788.1"/>
    <property type="molecule type" value="Genomic_DNA"/>
</dbReference>
<protein>
    <submittedName>
        <fullName evidence="2">Uncharacterized protein</fullName>
    </submittedName>
</protein>
<gene>
    <name evidence="2" type="ORF">TNIN_410501</name>
</gene>
<sequence length="139" mass="15806">MSDANFSKTREGLDIIISSCTELVNLPDTDDNQEMKAILRASIDDAQKKKDALRPDIPSMPERLRLVNLIQWTALKCSRKSIRLQNQEFKDYIREIERLNRIPAAPASQPKRKKAKRQTAEAGTLGAAAPTQHHFPYSY</sequence>
<evidence type="ECO:0000313" key="3">
    <source>
        <dbReference type="Proteomes" id="UP000886998"/>
    </source>
</evidence>
<evidence type="ECO:0000313" key="2">
    <source>
        <dbReference type="EMBL" id="GFS59788.1"/>
    </source>
</evidence>
<dbReference type="AlphaFoldDB" id="A0A8X6IUA2"/>
<accession>A0A8X6IUA2</accession>
<feature type="region of interest" description="Disordered" evidence="1">
    <location>
        <begin position="101"/>
        <end position="139"/>
    </location>
</feature>
<proteinExistence type="predicted"/>
<dbReference type="Proteomes" id="UP000886998">
    <property type="component" value="Unassembled WGS sequence"/>
</dbReference>
<name>A0A8X6IUA2_9ARAC</name>
<organism evidence="2 3">
    <name type="scientific">Trichonephila inaurata madagascariensis</name>
    <dbReference type="NCBI Taxonomy" id="2747483"/>
    <lineage>
        <taxon>Eukaryota</taxon>
        <taxon>Metazoa</taxon>
        <taxon>Ecdysozoa</taxon>
        <taxon>Arthropoda</taxon>
        <taxon>Chelicerata</taxon>
        <taxon>Arachnida</taxon>
        <taxon>Araneae</taxon>
        <taxon>Araneomorphae</taxon>
        <taxon>Entelegynae</taxon>
        <taxon>Araneoidea</taxon>
        <taxon>Nephilidae</taxon>
        <taxon>Trichonephila</taxon>
        <taxon>Trichonephila inaurata</taxon>
    </lineage>
</organism>
<keyword evidence="3" id="KW-1185">Reference proteome</keyword>